<keyword evidence="4" id="KW-0472">Membrane</keyword>
<organism evidence="6 7">
    <name type="scientific">Littorina saxatilis</name>
    <dbReference type="NCBI Taxonomy" id="31220"/>
    <lineage>
        <taxon>Eukaryota</taxon>
        <taxon>Metazoa</taxon>
        <taxon>Spiralia</taxon>
        <taxon>Lophotrochozoa</taxon>
        <taxon>Mollusca</taxon>
        <taxon>Gastropoda</taxon>
        <taxon>Caenogastropoda</taxon>
        <taxon>Littorinimorpha</taxon>
        <taxon>Littorinoidea</taxon>
        <taxon>Littorinidae</taxon>
        <taxon>Littorina</taxon>
    </lineage>
</organism>
<sequence length="342" mass="37078">MTSSPPLPSMTSHIDSMTLVLDPSTTEFSDLTLQPESTLPSLTSLVEMTSSLEPSNSEKPLDSTLQTSQIFTATQPLSTENLHMSSYYIDVNISSQLADVSYSTVDSAVTTEPTTLLSFNLTTVTPTSVSDLMTSPSASMMSSLIVTTPSGPTTTRAPKPTTTPDPWAHLKCKNKLPLHAPDASFEVFVPGVLIYTCSPGFRQISGGAFIRCGASWGWTGPKGLIVCEQVIIEKPPPPDPVPEWLVPMVTAAAVLLGVLVLSILLVVLCVKRAPFLKRVRPWQPLPAEPATTKSGQGRRGWPWKRPWRTQRSTRPPPGHFGLDGVAWVVSDDNAIFPVKRMR</sequence>
<dbReference type="PROSITE" id="PS50923">
    <property type="entry name" value="SUSHI"/>
    <property type="match status" value="1"/>
</dbReference>
<keyword evidence="7" id="KW-1185">Reference proteome</keyword>
<keyword evidence="1" id="KW-1015">Disulfide bond</keyword>
<evidence type="ECO:0000313" key="6">
    <source>
        <dbReference type="EMBL" id="KAK7101531.1"/>
    </source>
</evidence>
<dbReference type="InterPro" id="IPR035976">
    <property type="entry name" value="Sushi/SCR/CCP_sf"/>
</dbReference>
<gene>
    <name evidence="6" type="ORF">V1264_019901</name>
</gene>
<feature type="transmembrane region" description="Helical" evidence="4">
    <location>
        <begin position="244"/>
        <end position="270"/>
    </location>
</feature>
<dbReference type="InterPro" id="IPR000436">
    <property type="entry name" value="Sushi_SCR_CCP_dom"/>
</dbReference>
<accession>A0AAN9B8X7</accession>
<evidence type="ECO:0000256" key="3">
    <source>
        <dbReference type="SAM" id="MobiDB-lite"/>
    </source>
</evidence>
<comment type="caution">
    <text evidence="2">Lacks conserved residue(s) required for the propagation of feature annotation.</text>
</comment>
<keyword evidence="4" id="KW-0812">Transmembrane</keyword>
<dbReference type="EMBL" id="JBAMIC010000010">
    <property type="protein sequence ID" value="KAK7101531.1"/>
    <property type="molecule type" value="Genomic_DNA"/>
</dbReference>
<keyword evidence="4" id="KW-1133">Transmembrane helix</keyword>
<evidence type="ECO:0000256" key="1">
    <source>
        <dbReference type="ARBA" id="ARBA00023157"/>
    </source>
</evidence>
<evidence type="ECO:0000313" key="7">
    <source>
        <dbReference type="Proteomes" id="UP001374579"/>
    </source>
</evidence>
<keyword evidence="2" id="KW-0768">Sushi</keyword>
<evidence type="ECO:0000256" key="4">
    <source>
        <dbReference type="SAM" id="Phobius"/>
    </source>
</evidence>
<protein>
    <recommendedName>
        <fullName evidence="5">Sushi domain-containing protein</fullName>
    </recommendedName>
</protein>
<feature type="region of interest" description="Disordered" evidence="3">
    <location>
        <begin position="286"/>
        <end position="315"/>
    </location>
</feature>
<dbReference type="AlphaFoldDB" id="A0AAN9B8X7"/>
<reference evidence="6 7" key="1">
    <citation type="submission" date="2024-02" db="EMBL/GenBank/DDBJ databases">
        <title>Chromosome-scale genome assembly of the rough periwinkle Littorina saxatilis.</title>
        <authorList>
            <person name="De Jode A."/>
            <person name="Faria R."/>
            <person name="Formenti G."/>
            <person name="Sims Y."/>
            <person name="Smith T.P."/>
            <person name="Tracey A."/>
            <person name="Wood J.M.D."/>
            <person name="Zagrodzka Z.B."/>
            <person name="Johannesson K."/>
            <person name="Butlin R.K."/>
            <person name="Leder E.H."/>
        </authorList>
    </citation>
    <scope>NUCLEOTIDE SEQUENCE [LARGE SCALE GENOMIC DNA]</scope>
    <source>
        <strain evidence="6">Snail1</strain>
        <tissue evidence="6">Muscle</tissue>
    </source>
</reference>
<proteinExistence type="predicted"/>
<feature type="domain" description="Sushi" evidence="5">
    <location>
        <begin position="170"/>
        <end position="229"/>
    </location>
</feature>
<evidence type="ECO:0000256" key="2">
    <source>
        <dbReference type="PROSITE-ProRule" id="PRU00302"/>
    </source>
</evidence>
<comment type="caution">
    <text evidence="6">The sequence shown here is derived from an EMBL/GenBank/DDBJ whole genome shotgun (WGS) entry which is preliminary data.</text>
</comment>
<dbReference type="Proteomes" id="UP001374579">
    <property type="component" value="Unassembled WGS sequence"/>
</dbReference>
<dbReference type="SUPFAM" id="SSF57535">
    <property type="entry name" value="Complement control module/SCR domain"/>
    <property type="match status" value="1"/>
</dbReference>
<name>A0AAN9B8X7_9CAEN</name>
<evidence type="ECO:0000259" key="5">
    <source>
        <dbReference type="PROSITE" id="PS50923"/>
    </source>
</evidence>